<accession>A0A0M0KW83</accession>
<dbReference type="PANTHER" id="PTHR12317:SF63">
    <property type="entry name" value="DIACYLGLYCEROL O-ACYLTRANSFERASE 2"/>
    <property type="match status" value="1"/>
</dbReference>
<evidence type="ECO:0000256" key="4">
    <source>
        <dbReference type="ARBA" id="ARBA00022679"/>
    </source>
</evidence>
<protein>
    <recommendedName>
        <fullName evidence="11">Acyltransferase</fullName>
        <ecNumber evidence="11">2.3.1.-</ecNumber>
    </recommendedName>
</protein>
<keyword evidence="7" id="KW-1133">Transmembrane helix</keyword>
<keyword evidence="6 11" id="KW-0256">Endoplasmic reticulum</keyword>
<keyword evidence="3" id="KW-0444">Lipid biosynthesis</keyword>
<dbReference type="PANTHER" id="PTHR12317">
    <property type="entry name" value="DIACYLGLYCEROL O-ACYLTRANSFERASE"/>
    <property type="match status" value="1"/>
</dbReference>
<evidence type="ECO:0000256" key="6">
    <source>
        <dbReference type="ARBA" id="ARBA00022824"/>
    </source>
</evidence>
<evidence type="ECO:0000313" key="13">
    <source>
        <dbReference type="Proteomes" id="UP000037460"/>
    </source>
</evidence>
<reference evidence="13" key="1">
    <citation type="journal article" date="2015" name="PLoS Genet.">
        <title>Genome Sequence and Transcriptome Analyses of Chrysochromulina tobin: Metabolic Tools for Enhanced Algal Fitness in the Prominent Order Prymnesiales (Haptophyceae).</title>
        <authorList>
            <person name="Hovde B.T."/>
            <person name="Deodato C.R."/>
            <person name="Hunsperger H.M."/>
            <person name="Ryken S.A."/>
            <person name="Yost W."/>
            <person name="Jha R.K."/>
            <person name="Patterson J."/>
            <person name="Monnat R.J. Jr."/>
            <person name="Barlow S.B."/>
            <person name="Starkenburg S.R."/>
            <person name="Cattolico R.A."/>
        </authorList>
    </citation>
    <scope>NUCLEOTIDE SEQUENCE</scope>
    <source>
        <strain evidence="13">CCMP291</strain>
    </source>
</reference>
<dbReference type="AlphaFoldDB" id="A0A0M0KW83"/>
<evidence type="ECO:0000256" key="8">
    <source>
        <dbReference type="ARBA" id="ARBA00023098"/>
    </source>
</evidence>
<comment type="subcellular location">
    <subcellularLocation>
        <location evidence="1 11">Endoplasmic reticulum membrane</location>
        <topology evidence="1 11">Multi-pass membrane protein</topology>
    </subcellularLocation>
</comment>
<comment type="similarity">
    <text evidence="2 11">Belongs to the diacylglycerol acyltransferase family.</text>
</comment>
<dbReference type="Proteomes" id="UP000037460">
    <property type="component" value="Unassembled WGS sequence"/>
</dbReference>
<keyword evidence="13" id="KW-1185">Reference proteome</keyword>
<dbReference type="Pfam" id="PF03982">
    <property type="entry name" value="DAGAT"/>
    <property type="match status" value="1"/>
</dbReference>
<dbReference type="GO" id="GO:0005789">
    <property type="term" value="C:endoplasmic reticulum membrane"/>
    <property type="evidence" value="ECO:0007669"/>
    <property type="project" value="UniProtKB-SubCell"/>
</dbReference>
<evidence type="ECO:0000256" key="1">
    <source>
        <dbReference type="ARBA" id="ARBA00004477"/>
    </source>
</evidence>
<organism evidence="12 13">
    <name type="scientific">Chrysochromulina tobinii</name>
    <dbReference type="NCBI Taxonomy" id="1460289"/>
    <lineage>
        <taxon>Eukaryota</taxon>
        <taxon>Haptista</taxon>
        <taxon>Haptophyta</taxon>
        <taxon>Prymnesiophyceae</taxon>
        <taxon>Prymnesiales</taxon>
        <taxon>Chrysochromulinaceae</taxon>
        <taxon>Chrysochromulina</taxon>
    </lineage>
</organism>
<evidence type="ECO:0000256" key="2">
    <source>
        <dbReference type="ARBA" id="ARBA00005420"/>
    </source>
</evidence>
<keyword evidence="5" id="KW-0812">Transmembrane</keyword>
<evidence type="ECO:0000256" key="7">
    <source>
        <dbReference type="ARBA" id="ARBA00022989"/>
    </source>
</evidence>
<evidence type="ECO:0000256" key="5">
    <source>
        <dbReference type="ARBA" id="ARBA00022692"/>
    </source>
</evidence>
<evidence type="ECO:0000313" key="12">
    <source>
        <dbReference type="EMBL" id="KOO43076.1"/>
    </source>
</evidence>
<gene>
    <name evidence="12" type="ORF">Ctob_010806</name>
</gene>
<keyword evidence="8" id="KW-0443">Lipid metabolism</keyword>
<dbReference type="EC" id="2.3.1.-" evidence="11"/>
<keyword evidence="4 11" id="KW-0808">Transferase</keyword>
<evidence type="ECO:0000256" key="10">
    <source>
        <dbReference type="ARBA" id="ARBA00023315"/>
    </source>
</evidence>
<name>A0A0M0KW83_9EUKA</name>
<evidence type="ECO:0000256" key="11">
    <source>
        <dbReference type="RuleBase" id="RU367023"/>
    </source>
</evidence>
<comment type="caution">
    <text evidence="12">The sequence shown here is derived from an EMBL/GenBank/DDBJ whole genome shotgun (WGS) entry which is preliminary data.</text>
</comment>
<evidence type="ECO:0000256" key="3">
    <source>
        <dbReference type="ARBA" id="ARBA00022516"/>
    </source>
</evidence>
<evidence type="ECO:0000256" key="9">
    <source>
        <dbReference type="ARBA" id="ARBA00023136"/>
    </source>
</evidence>
<keyword evidence="10 12" id="KW-0012">Acyltransferase</keyword>
<dbReference type="OrthoDB" id="264532at2759"/>
<proteinExistence type="inferred from homology"/>
<sequence>MKHGGELGLAADPRLPVSTRRRARILSPTDPRLPVCSHSRASSPSSSMPLLLRQFSRGIAAREEPQDEYRLRRYVLRRLLVLYAAWFVLTMRDKSRAHQWGSTTVARVLGATARVVLGAFGVRSCMRFDGLPENTYPTVSERLVTSDAALFTIFPHGAYPLSMLALCVPAFRTDPALSTFRLRLAGASVLYSVPVVRELLLLLGGREASEPTMRRCFAEGCSVALCPGGIYEQVHTDHTQEQVFVQKRLGFIRCAMAAGKPLVPAYCFGENQLFTMFGFARTLQLWVLRKLRVGLPLFTGKWGLPFGPPLPTHTMLVIGREVAVGPPNADPTEAEIEAVFERFVAELWRIFDENAAKYLPADVAARGLRVERIGVGVVNRSASPPPPNEIATAQLVSTQSVRSRL</sequence>
<dbReference type="GO" id="GO:0004144">
    <property type="term" value="F:diacylglycerol O-acyltransferase activity"/>
    <property type="evidence" value="ECO:0007669"/>
    <property type="project" value="TreeGrafter"/>
</dbReference>
<dbReference type="GO" id="GO:0019432">
    <property type="term" value="P:triglyceride biosynthetic process"/>
    <property type="evidence" value="ECO:0007669"/>
    <property type="project" value="TreeGrafter"/>
</dbReference>
<keyword evidence="9" id="KW-0472">Membrane</keyword>
<dbReference type="EMBL" id="JWZX01000572">
    <property type="protein sequence ID" value="KOO43076.1"/>
    <property type="molecule type" value="Genomic_DNA"/>
</dbReference>
<dbReference type="InterPro" id="IPR007130">
    <property type="entry name" value="DAGAT"/>
</dbReference>